<dbReference type="InterPro" id="IPR031100">
    <property type="entry name" value="LOG_fam"/>
</dbReference>
<sequence length="317" mass="32850">MAKKGKKKGAAKGAATADNKLEELATALVRPDEPSAAGSGATSPVQGAAGEDGGSAAGGRAGAGTGAGPASGASPLGEAYYRGPVLLRGSMVPKDNTTANLLAADQSADWLHMDPWRVLRIQSEFVDGFGALAELGPAVSVFGSARTPRTDPAYKAARHMGKRIAKAGVAVITGGGPGIMEAVNRGAALAGGKSVGLGIELPHEQGLNAWVNLGMTFRYFFVRKTMFLKYSSGVIICPGGFGTLDEMFEVLTMVQTHKVATMPVVLYDSEYWKGLFAWLSTTVREHGMISALDPNLVAITDDPDEAVDVALSAIRKS</sequence>
<proteinExistence type="predicted"/>
<keyword evidence="3" id="KW-1185">Reference proteome</keyword>
<dbReference type="GO" id="GO:0009691">
    <property type="term" value="P:cytokinin biosynthetic process"/>
    <property type="evidence" value="ECO:0007669"/>
    <property type="project" value="InterPro"/>
</dbReference>
<dbReference type="EMBL" id="WHZY01000006">
    <property type="protein sequence ID" value="NEG78447.1"/>
    <property type="molecule type" value="Genomic_DNA"/>
</dbReference>
<reference evidence="2 3" key="1">
    <citation type="submission" date="2019-10" db="EMBL/GenBank/DDBJ databases">
        <title>Bifidobacterium from non-human primates.</title>
        <authorList>
            <person name="Modesto M."/>
        </authorList>
    </citation>
    <scope>NUCLEOTIDE SEQUENCE [LARGE SCALE GENOMIC DNA]</scope>
    <source>
        <strain evidence="2 3">TREC</strain>
    </source>
</reference>
<dbReference type="OrthoDB" id="9801098at2"/>
<gene>
    <name evidence="2" type="ORF">GFD22_05585</name>
</gene>
<dbReference type="PANTHER" id="PTHR43393:SF2">
    <property type="entry name" value="CYTOKININ RIBOSIDE 5'-MONOPHOSPHATE PHOSPHORIBOHYDROLASE"/>
    <property type="match status" value="1"/>
</dbReference>
<dbReference type="Pfam" id="PF03641">
    <property type="entry name" value="Lysine_decarbox"/>
    <property type="match status" value="1"/>
</dbReference>
<dbReference type="Gene3D" id="3.40.50.450">
    <property type="match status" value="1"/>
</dbReference>
<evidence type="ECO:0000256" key="1">
    <source>
        <dbReference type="SAM" id="MobiDB-lite"/>
    </source>
</evidence>
<organism evidence="2 3">
    <name type="scientific">Bifidobacterium avesanii</name>
    <dbReference type="NCBI Taxonomy" id="1798157"/>
    <lineage>
        <taxon>Bacteria</taxon>
        <taxon>Bacillati</taxon>
        <taxon>Actinomycetota</taxon>
        <taxon>Actinomycetes</taxon>
        <taxon>Bifidobacteriales</taxon>
        <taxon>Bifidobacteriaceae</taxon>
        <taxon>Bifidobacterium</taxon>
    </lineage>
</organism>
<dbReference type="NCBIfam" id="TIGR00730">
    <property type="entry name" value="Rossman fold protein, TIGR00730 family"/>
    <property type="match status" value="1"/>
</dbReference>
<feature type="compositionally biased region" description="Gly residues" evidence="1">
    <location>
        <begin position="50"/>
        <end position="69"/>
    </location>
</feature>
<feature type="region of interest" description="Disordered" evidence="1">
    <location>
        <begin position="23"/>
        <end position="74"/>
    </location>
</feature>
<dbReference type="InterPro" id="IPR005269">
    <property type="entry name" value="LOG"/>
</dbReference>
<dbReference type="Proteomes" id="UP000469763">
    <property type="component" value="Unassembled WGS sequence"/>
</dbReference>
<comment type="caution">
    <text evidence="2">The sequence shown here is derived from an EMBL/GenBank/DDBJ whole genome shotgun (WGS) entry which is preliminary data.</text>
</comment>
<dbReference type="GO" id="GO:0016787">
    <property type="term" value="F:hydrolase activity"/>
    <property type="evidence" value="ECO:0007669"/>
    <property type="project" value="InterPro"/>
</dbReference>
<dbReference type="RefSeq" id="WP_152350144.1">
    <property type="nucleotide sequence ID" value="NZ_WBSN01000005.1"/>
</dbReference>
<dbReference type="PANTHER" id="PTHR43393">
    <property type="entry name" value="CYTOKININ RIBOSIDE 5'-MONOPHOSPHATE PHOSPHORIBOHYDROLASE"/>
    <property type="match status" value="1"/>
</dbReference>
<protein>
    <submittedName>
        <fullName evidence="2">TIGR00730 family Rossman fold protein</fullName>
    </submittedName>
</protein>
<evidence type="ECO:0000313" key="2">
    <source>
        <dbReference type="EMBL" id="NEG78447.1"/>
    </source>
</evidence>
<name>A0A7K3TH72_9BIFI</name>
<dbReference type="GO" id="GO:0005829">
    <property type="term" value="C:cytosol"/>
    <property type="evidence" value="ECO:0007669"/>
    <property type="project" value="TreeGrafter"/>
</dbReference>
<dbReference type="InterPro" id="IPR052341">
    <property type="entry name" value="LOG_family_nucleotidases"/>
</dbReference>
<dbReference type="AlphaFoldDB" id="A0A7K3TH72"/>
<dbReference type="SUPFAM" id="SSF102405">
    <property type="entry name" value="MCP/YpsA-like"/>
    <property type="match status" value="1"/>
</dbReference>
<accession>A0A7K3TH72</accession>
<evidence type="ECO:0000313" key="3">
    <source>
        <dbReference type="Proteomes" id="UP000469763"/>
    </source>
</evidence>